<dbReference type="AlphaFoldDB" id="A0A9P6A069"/>
<feature type="compositionally biased region" description="Basic residues" evidence="1">
    <location>
        <begin position="282"/>
        <end position="294"/>
    </location>
</feature>
<name>A0A9P6A069_PLEER</name>
<protein>
    <submittedName>
        <fullName evidence="2">Uncharacterized protein</fullName>
    </submittedName>
</protein>
<feature type="compositionally biased region" description="Polar residues" evidence="1">
    <location>
        <begin position="146"/>
        <end position="168"/>
    </location>
</feature>
<comment type="caution">
    <text evidence="2">The sequence shown here is derived from an EMBL/GenBank/DDBJ whole genome shotgun (WGS) entry which is preliminary data.</text>
</comment>
<evidence type="ECO:0000256" key="1">
    <source>
        <dbReference type="SAM" id="MobiDB-lite"/>
    </source>
</evidence>
<feature type="region of interest" description="Disordered" evidence="1">
    <location>
        <begin position="100"/>
        <end position="120"/>
    </location>
</feature>
<sequence>MSPTRKRVFFTATTFSNSFFRISQTMATHKGLSKGTLSLRFMQNSQRTSKTQVELDRAEVKDDGEWEVGQDVRETWGVGQSESGPQITYEASYLPFVFRSQSPPNTGNTKTELETEADAVLPKGRRRFKLGLEVQIDSDKPRAEETSQPSQTNSQAKHTRLKSISGSSAAHGKAPKSPRTSATTGKTTKQGIFDTSGTGTDLRARNIPHPTRGKQEGTTAPPGFMKPIGVDAPMEGQRPQSELPSSLNSVSAAQTEHAAARMPTIKREIEVTEEQPADEGKKRKKKKQRVSIGE</sequence>
<keyword evidence="3" id="KW-1185">Reference proteome</keyword>
<evidence type="ECO:0000313" key="3">
    <source>
        <dbReference type="Proteomes" id="UP000807025"/>
    </source>
</evidence>
<feature type="region of interest" description="Disordered" evidence="1">
    <location>
        <begin position="133"/>
        <end position="294"/>
    </location>
</feature>
<dbReference type="EMBL" id="MU154544">
    <property type="protein sequence ID" value="KAF9497405.1"/>
    <property type="molecule type" value="Genomic_DNA"/>
</dbReference>
<proteinExistence type="predicted"/>
<gene>
    <name evidence="2" type="ORF">BDN71DRAFT_1504926</name>
</gene>
<feature type="compositionally biased region" description="Polar residues" evidence="1">
    <location>
        <begin position="238"/>
        <end position="254"/>
    </location>
</feature>
<reference evidence="2" key="1">
    <citation type="submission" date="2020-11" db="EMBL/GenBank/DDBJ databases">
        <authorList>
            <consortium name="DOE Joint Genome Institute"/>
            <person name="Ahrendt S."/>
            <person name="Riley R."/>
            <person name="Andreopoulos W."/>
            <person name="Labutti K."/>
            <person name="Pangilinan J."/>
            <person name="Ruiz-Duenas F.J."/>
            <person name="Barrasa J.M."/>
            <person name="Sanchez-Garcia M."/>
            <person name="Camarero S."/>
            <person name="Miyauchi S."/>
            <person name="Serrano A."/>
            <person name="Linde D."/>
            <person name="Babiker R."/>
            <person name="Drula E."/>
            <person name="Ayuso-Fernandez I."/>
            <person name="Pacheco R."/>
            <person name="Padilla G."/>
            <person name="Ferreira P."/>
            <person name="Barriuso J."/>
            <person name="Kellner H."/>
            <person name="Castanera R."/>
            <person name="Alfaro M."/>
            <person name="Ramirez L."/>
            <person name="Pisabarro A.G."/>
            <person name="Kuo A."/>
            <person name="Tritt A."/>
            <person name="Lipzen A."/>
            <person name="He G."/>
            <person name="Yan M."/>
            <person name="Ng V."/>
            <person name="Cullen D."/>
            <person name="Martin F."/>
            <person name="Rosso M.-N."/>
            <person name="Henrissat B."/>
            <person name="Hibbett D."/>
            <person name="Martinez A.T."/>
            <person name="Grigoriev I.V."/>
        </authorList>
    </citation>
    <scope>NUCLEOTIDE SEQUENCE</scope>
    <source>
        <strain evidence="2">ATCC 90797</strain>
    </source>
</reference>
<accession>A0A9P6A069</accession>
<feature type="compositionally biased region" description="Polar residues" evidence="1">
    <location>
        <begin position="100"/>
        <end position="110"/>
    </location>
</feature>
<feature type="compositionally biased region" description="Polar residues" evidence="1">
    <location>
        <begin position="178"/>
        <end position="199"/>
    </location>
</feature>
<dbReference type="Proteomes" id="UP000807025">
    <property type="component" value="Unassembled WGS sequence"/>
</dbReference>
<dbReference type="OrthoDB" id="3251271at2759"/>
<evidence type="ECO:0000313" key="2">
    <source>
        <dbReference type="EMBL" id="KAF9497405.1"/>
    </source>
</evidence>
<organism evidence="2 3">
    <name type="scientific">Pleurotus eryngii</name>
    <name type="common">Boletus of the steppes</name>
    <dbReference type="NCBI Taxonomy" id="5323"/>
    <lineage>
        <taxon>Eukaryota</taxon>
        <taxon>Fungi</taxon>
        <taxon>Dikarya</taxon>
        <taxon>Basidiomycota</taxon>
        <taxon>Agaricomycotina</taxon>
        <taxon>Agaricomycetes</taxon>
        <taxon>Agaricomycetidae</taxon>
        <taxon>Agaricales</taxon>
        <taxon>Pleurotineae</taxon>
        <taxon>Pleurotaceae</taxon>
        <taxon>Pleurotus</taxon>
    </lineage>
</organism>